<dbReference type="PANTHER" id="PTHR12814:SF2">
    <property type="entry name" value="RNA-BINDING PROTEIN NOB1"/>
    <property type="match status" value="1"/>
</dbReference>
<proteinExistence type="inferred from homology"/>
<dbReference type="InterPro" id="IPR017117">
    <property type="entry name" value="Nob1_euk"/>
</dbReference>
<evidence type="ECO:0000259" key="10">
    <source>
        <dbReference type="Pfam" id="PF08772"/>
    </source>
</evidence>
<dbReference type="InterPro" id="IPR036283">
    <property type="entry name" value="NOB1_Zf-like_sf"/>
</dbReference>
<gene>
    <name evidence="12" type="ORF">LRAMOSA10404</name>
</gene>
<dbReference type="Pfam" id="PF17146">
    <property type="entry name" value="PIN_6"/>
    <property type="match status" value="1"/>
</dbReference>
<name>A0A077WPK8_9FUNG</name>
<dbReference type="GO" id="GO:0046872">
    <property type="term" value="F:metal ion binding"/>
    <property type="evidence" value="ECO:0007669"/>
    <property type="project" value="UniProtKB-UniRule"/>
</dbReference>
<evidence type="ECO:0000259" key="11">
    <source>
        <dbReference type="Pfam" id="PF17146"/>
    </source>
</evidence>
<accession>A0A077WPK8</accession>
<dbReference type="PIRSF" id="PIRSF037125">
    <property type="entry name" value="D-site_20S_pre-rRNA_nuclease"/>
    <property type="match status" value="1"/>
</dbReference>
<feature type="binding site" evidence="8">
    <location>
        <position position="321"/>
    </location>
    <ligand>
        <name>Zn(2+)</name>
        <dbReference type="ChEBI" id="CHEBI:29105"/>
    </ligand>
</feature>
<dbReference type="GO" id="GO:0016787">
    <property type="term" value="F:hydrolase activity"/>
    <property type="evidence" value="ECO:0007669"/>
    <property type="project" value="UniProtKB-KW"/>
</dbReference>
<feature type="region of interest" description="Disordered" evidence="9">
    <location>
        <begin position="101"/>
        <end position="222"/>
    </location>
</feature>
<keyword evidence="6 7" id="KW-0539">Nucleus</keyword>
<dbReference type="GO" id="GO:0004521">
    <property type="term" value="F:RNA endonuclease activity"/>
    <property type="evidence" value="ECO:0007669"/>
    <property type="project" value="UniProtKB-UniRule"/>
</dbReference>
<keyword evidence="4" id="KW-0378">Hydrolase</keyword>
<comment type="function">
    <text evidence="7">Required for the synthesis of 40S ribosome subunits. Has a role in processing 20S pre-rRNA into the mature 18S rRNA, where it is required for cleavage at the 3' end of the mature 18S rRNA (D-site). Accompanies the 20S pre-rRNA from the nucleus to the cytoplasm.</text>
</comment>
<keyword evidence="5 7" id="KW-0862">Zinc</keyword>
<comment type="subcellular location">
    <subcellularLocation>
        <location evidence="7">Nucleus</location>
        <location evidence="7">Nucleolus</location>
    </subcellularLocation>
</comment>
<protein>
    <recommendedName>
        <fullName evidence="7">20S-pre-rRNA D-site endonuclease NOB1</fullName>
    </recommendedName>
</protein>
<dbReference type="SUPFAM" id="SSF144206">
    <property type="entry name" value="NOB1 zinc finger-like"/>
    <property type="match status" value="1"/>
</dbReference>
<dbReference type="OrthoDB" id="446759at2759"/>
<evidence type="ECO:0000256" key="2">
    <source>
        <dbReference type="ARBA" id="ARBA00022722"/>
    </source>
</evidence>
<feature type="domain" description="Nin one binding (NOB1) Zn-ribbon-like" evidence="10">
    <location>
        <begin position="296"/>
        <end position="367"/>
    </location>
</feature>
<comment type="similarity">
    <text evidence="1 7">Belongs to the NOB1 family.</text>
</comment>
<feature type="binding site" evidence="8">
    <location>
        <position position="309"/>
    </location>
    <ligand>
        <name>Zn(2+)</name>
        <dbReference type="ChEBI" id="CHEBI:29105"/>
    </ligand>
</feature>
<dbReference type="AlphaFoldDB" id="A0A077WPK8"/>
<dbReference type="GO" id="GO:0005737">
    <property type="term" value="C:cytoplasm"/>
    <property type="evidence" value="ECO:0007669"/>
    <property type="project" value="UniProtKB-ARBA"/>
</dbReference>
<dbReference type="GO" id="GO:0030688">
    <property type="term" value="C:preribosome, small subunit precursor"/>
    <property type="evidence" value="ECO:0007669"/>
    <property type="project" value="TreeGrafter"/>
</dbReference>
<evidence type="ECO:0000256" key="4">
    <source>
        <dbReference type="ARBA" id="ARBA00022801"/>
    </source>
</evidence>
<dbReference type="InterPro" id="IPR039907">
    <property type="entry name" value="NOB1"/>
</dbReference>
<evidence type="ECO:0000313" key="12">
    <source>
        <dbReference type="EMBL" id="CDS09044.1"/>
    </source>
</evidence>
<reference evidence="12" key="1">
    <citation type="journal article" date="2014" name="Genome Announc.">
        <title>De novo whole-genome sequence and genome annotation of Lichtheimia ramosa.</title>
        <authorList>
            <person name="Linde J."/>
            <person name="Schwartze V."/>
            <person name="Binder U."/>
            <person name="Lass-Florl C."/>
            <person name="Voigt K."/>
            <person name="Horn F."/>
        </authorList>
    </citation>
    <scope>NUCLEOTIDE SEQUENCE</scope>
    <source>
        <strain evidence="12">JMRC FSU:6197</strain>
    </source>
</reference>
<dbReference type="EMBL" id="LK023329">
    <property type="protein sequence ID" value="CDS09044.1"/>
    <property type="molecule type" value="Genomic_DNA"/>
</dbReference>
<dbReference type="Gene3D" id="6.20.210.10">
    <property type="entry name" value="Nin one binding (NOB1), Zn-ribbon-like"/>
    <property type="match status" value="1"/>
</dbReference>
<dbReference type="PANTHER" id="PTHR12814">
    <property type="entry name" value="RNA-BINDING PROTEIN NOB1"/>
    <property type="match status" value="1"/>
</dbReference>
<dbReference type="InterPro" id="IPR014881">
    <property type="entry name" value="NOB1_Zn-bd"/>
</dbReference>
<dbReference type="InterPro" id="IPR033411">
    <property type="entry name" value="Ribonuclease_PIN"/>
</dbReference>
<feature type="compositionally biased region" description="Acidic residues" evidence="9">
    <location>
        <begin position="131"/>
        <end position="145"/>
    </location>
</feature>
<dbReference type="GO" id="GO:0005730">
    <property type="term" value="C:nucleolus"/>
    <property type="evidence" value="ECO:0007669"/>
    <property type="project" value="UniProtKB-SubCell"/>
</dbReference>
<dbReference type="Pfam" id="PF08772">
    <property type="entry name" value="Zn_ribbon_NOB1"/>
    <property type="match status" value="1"/>
</dbReference>
<organism evidence="12">
    <name type="scientific">Lichtheimia ramosa</name>
    <dbReference type="NCBI Taxonomy" id="688394"/>
    <lineage>
        <taxon>Eukaryota</taxon>
        <taxon>Fungi</taxon>
        <taxon>Fungi incertae sedis</taxon>
        <taxon>Mucoromycota</taxon>
        <taxon>Mucoromycotina</taxon>
        <taxon>Mucoromycetes</taxon>
        <taxon>Mucorales</taxon>
        <taxon>Lichtheimiaceae</taxon>
        <taxon>Lichtheimia</taxon>
    </lineage>
</organism>
<evidence type="ECO:0000256" key="9">
    <source>
        <dbReference type="SAM" id="MobiDB-lite"/>
    </source>
</evidence>
<feature type="compositionally biased region" description="Basic residues" evidence="9">
    <location>
        <begin position="150"/>
        <end position="168"/>
    </location>
</feature>
<feature type="region of interest" description="Disordered" evidence="9">
    <location>
        <begin position="416"/>
        <end position="444"/>
    </location>
</feature>
<evidence type="ECO:0000256" key="5">
    <source>
        <dbReference type="ARBA" id="ARBA00022833"/>
    </source>
</evidence>
<keyword evidence="3 7" id="KW-0479">Metal-binding</keyword>
<evidence type="ECO:0000256" key="8">
    <source>
        <dbReference type="PIRSR" id="PIRSR037125-1"/>
    </source>
</evidence>
<feature type="compositionally biased region" description="Basic and acidic residues" evidence="9">
    <location>
        <begin position="101"/>
        <end position="110"/>
    </location>
</feature>
<feature type="binding site" evidence="8">
    <location>
        <position position="306"/>
    </location>
    <ligand>
        <name>Zn(2+)</name>
        <dbReference type="ChEBI" id="CHEBI:29105"/>
    </ligand>
</feature>
<dbReference type="GO" id="GO:0030490">
    <property type="term" value="P:maturation of SSU-rRNA"/>
    <property type="evidence" value="ECO:0007669"/>
    <property type="project" value="TreeGrafter"/>
</dbReference>
<keyword evidence="2" id="KW-0540">Nuclease</keyword>
<sequence>MDPKIGQLVIDTNAIVHGTTLVNVAREYYTCPEVIDEIRSSHSRQYLDQLPFEIKIEDPTESAMRAVIEFSKKTGDFASLSMPDIKVMALTYTLEERTNGLDNIRTEPLRTRPAGKLPSAPPQNTAPRVQDDEEDDEPSVDEDGWEIAKPKKKGPSKKPVSKKSKKKANPAAVDETTVSKTTEQMQNLSMDDQAPSKQEDVKVDSQAQEQPSSLPEEETPADNVIIEGEDYDEDDDAGWITPENVTEHRAMEMGVRSDELNNPKSLSVACMTGDFAMQNVLLQMNLSLVSTGGHRITKVKNWVLRCHACFTVTTNMEKKFCPKCGNASLQRVSCSTNSKGQVIYHLKKNFQYNLRGTKYALPTPKGGRHVNNIVLREDQREYVKAQQRKPKKALDLFDPDFIPLAGKTGGVHLGKTASNMHGTDRIGFGRKNPNASGKSRNRRK</sequence>
<dbReference type="FunFam" id="3.40.50.1010:FF:000020">
    <property type="entry name" value="20S-pre-rRNA D-site endonuclease NOB1"/>
    <property type="match status" value="1"/>
</dbReference>
<evidence type="ECO:0000256" key="3">
    <source>
        <dbReference type="ARBA" id="ARBA00022723"/>
    </source>
</evidence>
<dbReference type="Gene3D" id="3.40.50.1010">
    <property type="entry name" value="5'-nuclease"/>
    <property type="match status" value="1"/>
</dbReference>
<evidence type="ECO:0000256" key="7">
    <source>
        <dbReference type="PIRNR" id="PIRNR037125"/>
    </source>
</evidence>
<evidence type="ECO:0000256" key="1">
    <source>
        <dbReference type="ARBA" id="ARBA00005858"/>
    </source>
</evidence>
<feature type="binding site" evidence="8">
    <location>
        <position position="324"/>
    </location>
    <ligand>
        <name>Zn(2+)</name>
        <dbReference type="ChEBI" id="CHEBI:29105"/>
    </ligand>
</feature>
<feature type="domain" description="Ribonuclease PIN" evidence="11">
    <location>
        <begin position="8"/>
        <end position="94"/>
    </location>
</feature>
<evidence type="ECO:0000256" key="6">
    <source>
        <dbReference type="ARBA" id="ARBA00023242"/>
    </source>
</evidence>
<dbReference type="CDD" id="cd09876">
    <property type="entry name" value="PIN_Nob1-like"/>
    <property type="match status" value="1"/>
</dbReference>
<feature type="compositionally biased region" description="Polar residues" evidence="9">
    <location>
        <begin position="176"/>
        <end position="190"/>
    </location>
</feature>